<gene>
    <name evidence="1" type="ORF">DFR28_1011005</name>
</gene>
<dbReference type="Proteomes" id="UP000253083">
    <property type="component" value="Unassembled WGS sequence"/>
</dbReference>
<dbReference type="RefSeq" id="WP_113953170.1">
    <property type="nucleotide sequence ID" value="NZ_QNRT01000001.1"/>
</dbReference>
<dbReference type="EMBL" id="QNRT01000001">
    <property type="protein sequence ID" value="RBP53618.1"/>
    <property type="molecule type" value="Genomic_DNA"/>
</dbReference>
<sequence>MLRIVLVIVAVLLAVGAYVWYSMQTLPAWFDGEQQQAQTALADAQESVGANSLLGEKVADVMNGEVVLTEDEFNTILLASLAHDEDGRQLLQVSDAVKAFLHPEHIEISAVINLDKVEKVNPNARKAVERFDKIFPFLNGSRVSLSVFASPVVRQGSVGVKDDFHIKVGALPFSNETLRGLGVDVERANHTNLRLEYLVVQQLKLDKKQVSMTVLPRF</sequence>
<dbReference type="InParanoid" id="A0A395JVM1"/>
<keyword evidence="2" id="KW-1185">Reference proteome</keyword>
<evidence type="ECO:0000313" key="1">
    <source>
        <dbReference type="EMBL" id="RBP53618.1"/>
    </source>
</evidence>
<comment type="caution">
    <text evidence="1">The sequence shown here is derived from an EMBL/GenBank/DDBJ whole genome shotgun (WGS) entry which is preliminary data.</text>
</comment>
<organism evidence="1 2">
    <name type="scientific">Arenicella xantha</name>
    <dbReference type="NCBI Taxonomy" id="644221"/>
    <lineage>
        <taxon>Bacteria</taxon>
        <taxon>Pseudomonadati</taxon>
        <taxon>Pseudomonadota</taxon>
        <taxon>Gammaproteobacteria</taxon>
        <taxon>Arenicellales</taxon>
        <taxon>Arenicellaceae</taxon>
        <taxon>Arenicella</taxon>
    </lineage>
</organism>
<evidence type="ECO:0000313" key="2">
    <source>
        <dbReference type="Proteomes" id="UP000253083"/>
    </source>
</evidence>
<protein>
    <submittedName>
        <fullName evidence="1">Uncharacterized protein</fullName>
    </submittedName>
</protein>
<dbReference type="AlphaFoldDB" id="A0A395JVM1"/>
<name>A0A395JVM1_9GAMM</name>
<accession>A0A395JVM1</accession>
<proteinExistence type="predicted"/>
<reference evidence="1 2" key="1">
    <citation type="submission" date="2018-06" db="EMBL/GenBank/DDBJ databases">
        <title>Genomic Encyclopedia of Type Strains, Phase IV (KMG-IV): sequencing the most valuable type-strain genomes for metagenomic binning, comparative biology and taxonomic classification.</title>
        <authorList>
            <person name="Goeker M."/>
        </authorList>
    </citation>
    <scope>NUCLEOTIDE SEQUENCE [LARGE SCALE GENOMIC DNA]</scope>
    <source>
        <strain evidence="1 2">DSM 24032</strain>
    </source>
</reference>